<evidence type="ECO:0000313" key="2">
    <source>
        <dbReference type="EMBL" id="MDJ1172571.1"/>
    </source>
</evidence>
<gene>
    <name evidence="2" type="ORF">PMG25_00515</name>
</gene>
<accession>A0ABT7B0B4</accession>
<comment type="caution">
    <text evidence="2">The sequence shown here is derived from an EMBL/GenBank/DDBJ whole genome shotgun (WGS) entry which is preliminary data.</text>
</comment>
<feature type="domain" description="Transposase IS200-like" evidence="1">
    <location>
        <begin position="16"/>
        <end position="164"/>
    </location>
</feature>
<proteinExistence type="predicted"/>
<dbReference type="InterPro" id="IPR002686">
    <property type="entry name" value="Transposase_17"/>
</dbReference>
<dbReference type="Proteomes" id="UP001235849">
    <property type="component" value="Unassembled WGS sequence"/>
</dbReference>
<dbReference type="PANTHER" id="PTHR36966:SF1">
    <property type="entry name" value="REP-ASSOCIATED TYROSINE TRANSPOSASE"/>
    <property type="match status" value="1"/>
</dbReference>
<sequence length="181" mass="21304">MKRDRRSIRLKGYDYSRSGHYFVTVCTYQRQCFFGEIIEGEVQLNNLGQIVAEEWQKSADIRQEIQLDLWVIMPNHMHGIAIIDSENPHPIIQSENQTTQTGIIKPMKPRSLSSLMAGFKSATTKKINQFRSAPGTPVWQRNYYEHRIRNEESLQKIRQYICTNPQQWKSDQLHPQNPSKW</sequence>
<dbReference type="InterPro" id="IPR036515">
    <property type="entry name" value="Transposase_17_sf"/>
</dbReference>
<dbReference type="RefSeq" id="WP_283764956.1">
    <property type="nucleotide sequence ID" value="NZ_JAQOSO010000002.1"/>
</dbReference>
<organism evidence="2 3">
    <name type="scientific">Roseofilum capinflatum BLCC-M114</name>
    <dbReference type="NCBI Taxonomy" id="3022440"/>
    <lineage>
        <taxon>Bacteria</taxon>
        <taxon>Bacillati</taxon>
        <taxon>Cyanobacteriota</taxon>
        <taxon>Cyanophyceae</taxon>
        <taxon>Desertifilales</taxon>
        <taxon>Desertifilaceae</taxon>
        <taxon>Roseofilum</taxon>
        <taxon>Roseofilum capinflatum</taxon>
    </lineage>
</organism>
<dbReference type="PANTHER" id="PTHR36966">
    <property type="entry name" value="REP-ASSOCIATED TYROSINE TRANSPOSASE"/>
    <property type="match status" value="1"/>
</dbReference>
<name>A0ABT7B0B4_9CYAN</name>
<protein>
    <submittedName>
        <fullName evidence="2">Transposase</fullName>
    </submittedName>
</protein>
<dbReference type="EMBL" id="JAQOSO010000002">
    <property type="protein sequence ID" value="MDJ1172571.1"/>
    <property type="molecule type" value="Genomic_DNA"/>
</dbReference>
<keyword evidence="3" id="KW-1185">Reference proteome</keyword>
<evidence type="ECO:0000313" key="3">
    <source>
        <dbReference type="Proteomes" id="UP001235849"/>
    </source>
</evidence>
<dbReference type="SUPFAM" id="SSF143422">
    <property type="entry name" value="Transposase IS200-like"/>
    <property type="match status" value="1"/>
</dbReference>
<reference evidence="2 3" key="1">
    <citation type="submission" date="2023-01" db="EMBL/GenBank/DDBJ databases">
        <title>Novel diversity within Roseofilum (Cyanobacteria; Desertifilaceae) from marine benthic mats with descriptions of four novel species.</title>
        <authorList>
            <person name="Wang Y."/>
            <person name="Berthold D.E."/>
            <person name="Hu J."/>
            <person name="Lefler F.W."/>
            <person name="Laughinghouse H.D. IV."/>
        </authorList>
    </citation>
    <scope>NUCLEOTIDE SEQUENCE [LARGE SCALE GENOMIC DNA]</scope>
    <source>
        <strain evidence="2 3">BLCC-M114</strain>
    </source>
</reference>
<dbReference type="SMART" id="SM01321">
    <property type="entry name" value="Y1_Tnp"/>
    <property type="match status" value="1"/>
</dbReference>
<evidence type="ECO:0000259" key="1">
    <source>
        <dbReference type="SMART" id="SM01321"/>
    </source>
</evidence>
<dbReference type="InterPro" id="IPR052715">
    <property type="entry name" value="RAYT_transposase"/>
</dbReference>
<dbReference type="Gene3D" id="3.30.70.1290">
    <property type="entry name" value="Transposase IS200-like"/>
    <property type="match status" value="1"/>
</dbReference>